<dbReference type="Gene3D" id="3.30.110.190">
    <property type="match status" value="1"/>
</dbReference>
<evidence type="ECO:0000313" key="2">
    <source>
        <dbReference type="EMBL" id="OYT02801.1"/>
    </source>
</evidence>
<name>A0A256VGT2_LIMRT</name>
<proteinExistence type="predicted"/>
<comment type="caution">
    <text evidence="2">The sequence shown here is derived from an EMBL/GenBank/DDBJ whole genome shotgun (WGS) entry which is preliminary data.</text>
</comment>
<dbReference type="AlphaFoldDB" id="A0A256VGT2"/>
<organism evidence="2 3">
    <name type="scientific">Limosilactobacillus reuteri</name>
    <name type="common">Lactobacillus reuteri</name>
    <dbReference type="NCBI Taxonomy" id="1598"/>
    <lineage>
        <taxon>Bacteria</taxon>
        <taxon>Bacillati</taxon>
        <taxon>Bacillota</taxon>
        <taxon>Bacilli</taxon>
        <taxon>Lactobacillales</taxon>
        <taxon>Lactobacillaceae</taxon>
        <taxon>Limosilactobacillus</taxon>
    </lineage>
</organism>
<protein>
    <recommendedName>
        <fullName evidence="4">DUF4393 domain-containing protein</fullName>
    </recommendedName>
</protein>
<feature type="region of interest" description="Disordered" evidence="1">
    <location>
        <begin position="284"/>
        <end position="303"/>
    </location>
</feature>
<evidence type="ECO:0000313" key="3">
    <source>
        <dbReference type="Proteomes" id="UP000216122"/>
    </source>
</evidence>
<reference evidence="3" key="1">
    <citation type="submission" date="2017-05" db="EMBL/GenBank/DDBJ databases">
        <authorList>
            <person name="Lin X.B."/>
            <person name="Stothard P."/>
            <person name="Tasseva G."/>
            <person name="Walter J."/>
        </authorList>
    </citation>
    <scope>NUCLEOTIDE SEQUENCE [LARGE SCALE GENOMIC DNA]</scope>
    <source>
        <strain evidence="3">103v</strain>
    </source>
</reference>
<dbReference type="RefSeq" id="WP_094504531.1">
    <property type="nucleotide sequence ID" value="NZ_NGPH01000074.1"/>
</dbReference>
<accession>A0A256VGT2</accession>
<dbReference type="Pfam" id="PF14337">
    <property type="entry name" value="Abi_alpha"/>
    <property type="match status" value="1"/>
</dbReference>
<evidence type="ECO:0008006" key="4">
    <source>
        <dbReference type="Google" id="ProtNLM"/>
    </source>
</evidence>
<reference evidence="2 3" key="2">
    <citation type="submission" date="2017-09" db="EMBL/GenBank/DDBJ databases">
        <title>Tripartite evolution among Lactobacillus johnsonii, Lactobacillus taiwanensis, Lactobacillus reuteri and their rodent host.</title>
        <authorList>
            <person name="Wang T."/>
            <person name="Knowles S."/>
            <person name="Cheng C."/>
        </authorList>
    </citation>
    <scope>NUCLEOTIDE SEQUENCE [LARGE SCALE GENOMIC DNA]</scope>
    <source>
        <strain evidence="2 3">103v</strain>
    </source>
</reference>
<evidence type="ECO:0000256" key="1">
    <source>
        <dbReference type="SAM" id="MobiDB-lite"/>
    </source>
</evidence>
<gene>
    <name evidence="2" type="ORF">CBG21_07200</name>
</gene>
<sequence>MDPNQLLQQCADVVNSLTPEERQGLFMPSIKTMGYTLDGIITLICYPLLKSRIYLKGKLENYKDEVNNRVTKIPEQFRDEKLYPLVLKAIEESKYQINEDDIRKMYVNLIASTVDSRKNGSITPRFATVISQFGKQDAQFLDILYSQQNQQLIYGYRRAVSKDNSGVTITNRLFKLDNGDLISSFDLSVDTLSSLGVIKELEKDELASSHYRQEYHSIENDLRDSRYIKSEFISAENISSDTVRGHIMLTEFGKRLCQCIFEPALNVSDPVLIDDAIEAKGSMSTHQVPTAKFDDSTNSSTPN</sequence>
<dbReference type="Proteomes" id="UP000216122">
    <property type="component" value="Unassembled WGS sequence"/>
</dbReference>
<dbReference type="EMBL" id="NGQC01000044">
    <property type="protein sequence ID" value="OYT02801.1"/>
    <property type="molecule type" value="Genomic_DNA"/>
</dbReference>
<dbReference type="InterPro" id="IPR025506">
    <property type="entry name" value="Abi_alpha"/>
</dbReference>